<protein>
    <submittedName>
        <fullName evidence="3">Glutathione S-transferase N-terminal domain-containing protein</fullName>
    </submittedName>
</protein>
<feature type="domain" description="GST N-terminal" evidence="1">
    <location>
        <begin position="1"/>
        <end position="85"/>
    </location>
</feature>
<dbReference type="PROSITE" id="PS50405">
    <property type="entry name" value="GST_CTER"/>
    <property type="match status" value="1"/>
</dbReference>
<dbReference type="SUPFAM" id="SSF52833">
    <property type="entry name" value="Thioredoxin-like"/>
    <property type="match status" value="1"/>
</dbReference>
<gene>
    <name evidence="3" type="ORF">ACFSCW_14555</name>
</gene>
<dbReference type="SFLD" id="SFLDG00358">
    <property type="entry name" value="Main_(cytGST)"/>
    <property type="match status" value="1"/>
</dbReference>
<dbReference type="Pfam" id="PF02798">
    <property type="entry name" value="GST_N"/>
    <property type="match status" value="1"/>
</dbReference>
<reference evidence="4" key="1">
    <citation type="journal article" date="2019" name="Int. J. Syst. Evol. Microbiol.">
        <title>The Global Catalogue of Microorganisms (GCM) 10K type strain sequencing project: providing services to taxonomists for standard genome sequencing and annotation.</title>
        <authorList>
            <consortium name="The Broad Institute Genomics Platform"/>
            <consortium name="The Broad Institute Genome Sequencing Center for Infectious Disease"/>
            <person name="Wu L."/>
            <person name="Ma J."/>
        </authorList>
    </citation>
    <scope>NUCLEOTIDE SEQUENCE [LARGE SCALE GENOMIC DNA]</scope>
    <source>
        <strain evidence="4">CGMCC 1.16275</strain>
    </source>
</reference>
<dbReference type="CDD" id="cd03048">
    <property type="entry name" value="GST_N_Ure2p_like"/>
    <property type="match status" value="1"/>
</dbReference>
<evidence type="ECO:0000259" key="2">
    <source>
        <dbReference type="PROSITE" id="PS50405"/>
    </source>
</evidence>
<dbReference type="Pfam" id="PF13410">
    <property type="entry name" value="GST_C_2"/>
    <property type="match status" value="1"/>
</dbReference>
<dbReference type="SUPFAM" id="SSF47616">
    <property type="entry name" value="GST C-terminal domain-like"/>
    <property type="match status" value="1"/>
</dbReference>
<evidence type="ECO:0000259" key="1">
    <source>
        <dbReference type="PROSITE" id="PS50404"/>
    </source>
</evidence>
<evidence type="ECO:0000313" key="4">
    <source>
        <dbReference type="Proteomes" id="UP001597115"/>
    </source>
</evidence>
<dbReference type="PANTHER" id="PTHR44051">
    <property type="entry name" value="GLUTATHIONE S-TRANSFERASE-RELATED"/>
    <property type="match status" value="1"/>
</dbReference>
<organism evidence="3 4">
    <name type="scientific">Sphingomonas tabacisoli</name>
    <dbReference type="NCBI Taxonomy" id="2249466"/>
    <lineage>
        <taxon>Bacteria</taxon>
        <taxon>Pseudomonadati</taxon>
        <taxon>Pseudomonadota</taxon>
        <taxon>Alphaproteobacteria</taxon>
        <taxon>Sphingomonadales</taxon>
        <taxon>Sphingomonadaceae</taxon>
        <taxon>Sphingomonas</taxon>
    </lineage>
</organism>
<evidence type="ECO:0000313" key="3">
    <source>
        <dbReference type="EMBL" id="MFD1613023.1"/>
    </source>
</evidence>
<dbReference type="InterPro" id="IPR004045">
    <property type="entry name" value="Glutathione_S-Trfase_N"/>
</dbReference>
<dbReference type="PROSITE" id="PS50404">
    <property type="entry name" value="GST_NTER"/>
    <property type="match status" value="1"/>
</dbReference>
<comment type="caution">
    <text evidence="3">The sequence shown here is derived from an EMBL/GenBank/DDBJ whole genome shotgun (WGS) entry which is preliminary data.</text>
</comment>
<dbReference type="Proteomes" id="UP001597115">
    <property type="component" value="Unassembled WGS sequence"/>
</dbReference>
<dbReference type="RefSeq" id="WP_380890694.1">
    <property type="nucleotide sequence ID" value="NZ_JBHUDY010000002.1"/>
</dbReference>
<dbReference type="EMBL" id="JBHUDY010000002">
    <property type="protein sequence ID" value="MFD1613023.1"/>
    <property type="molecule type" value="Genomic_DNA"/>
</dbReference>
<sequence length="206" mass="22896">MITLYTWTTPNGRKPAIMLEELGWDYEVKGVNIGRDEQFAPDFLKVSPNNKIPAIVDHDAEGGPLSIFESGAILTYLAEKSGRFLAPSGHARFKALEWLHWQIGGLGPMLGQLGYFANRAPEKVPLAIDRFRDECARLFGVMNKRLEESEYLGGDYSIADIACYPWMIVALKDAMGETLARSSGIHAWLDRVGARPAVQKGMKVLQ</sequence>
<dbReference type="InterPro" id="IPR010987">
    <property type="entry name" value="Glutathione-S-Trfase_C-like"/>
</dbReference>
<feature type="domain" description="GST C-terminal" evidence="2">
    <location>
        <begin position="88"/>
        <end position="206"/>
    </location>
</feature>
<dbReference type="Gene3D" id="3.40.30.10">
    <property type="entry name" value="Glutaredoxin"/>
    <property type="match status" value="1"/>
</dbReference>
<dbReference type="InterPro" id="IPR036249">
    <property type="entry name" value="Thioredoxin-like_sf"/>
</dbReference>
<accession>A0ABW4I6K3</accession>
<keyword evidence="4" id="KW-1185">Reference proteome</keyword>
<dbReference type="PANTHER" id="PTHR44051:SF19">
    <property type="entry name" value="DISULFIDE-BOND OXIDOREDUCTASE YFCG"/>
    <property type="match status" value="1"/>
</dbReference>
<dbReference type="SFLD" id="SFLDS00019">
    <property type="entry name" value="Glutathione_Transferase_(cytos"/>
    <property type="match status" value="1"/>
</dbReference>
<dbReference type="SFLD" id="SFLDG01151">
    <property type="entry name" value="Main.2:_Nu-like"/>
    <property type="match status" value="1"/>
</dbReference>
<dbReference type="InterPro" id="IPR036282">
    <property type="entry name" value="Glutathione-S-Trfase_C_sf"/>
</dbReference>
<dbReference type="InterPro" id="IPR040079">
    <property type="entry name" value="Glutathione_S-Trfase"/>
</dbReference>
<dbReference type="Gene3D" id="1.20.1050.10">
    <property type="match status" value="1"/>
</dbReference>
<proteinExistence type="predicted"/>
<name>A0ABW4I6K3_9SPHN</name>